<proteinExistence type="predicted"/>
<dbReference type="EC" id="3.4.11.10" evidence="4"/>
<dbReference type="GO" id="GO:0004177">
    <property type="term" value="F:aminopeptidase activity"/>
    <property type="evidence" value="ECO:0007669"/>
    <property type="project" value="UniProtKB-KW"/>
</dbReference>
<dbReference type="RefSeq" id="WP_205179113.1">
    <property type="nucleotide sequence ID" value="NZ_JAFBFH010000010.1"/>
</dbReference>
<dbReference type="Pfam" id="PF04389">
    <property type="entry name" value="Peptidase_M28"/>
    <property type="match status" value="1"/>
</dbReference>
<dbReference type="Pfam" id="PF02225">
    <property type="entry name" value="PA"/>
    <property type="match status" value="1"/>
</dbReference>
<protein>
    <submittedName>
        <fullName evidence="4">Aminopeptidase YwaD</fullName>
        <ecNumber evidence="4">3.4.11.10</ecNumber>
        <ecNumber evidence="4">3.4.11.6</ecNumber>
    </submittedName>
</protein>
<dbReference type="EC" id="3.4.11.6" evidence="4"/>
<dbReference type="Proteomes" id="UP000823485">
    <property type="component" value="Unassembled WGS sequence"/>
</dbReference>
<gene>
    <name evidence="4" type="ORF">JOC94_001874</name>
</gene>
<feature type="domain" description="Peptidase M28" evidence="2">
    <location>
        <begin position="329"/>
        <end position="525"/>
    </location>
</feature>
<keyword evidence="5" id="KW-1185">Reference proteome</keyword>
<dbReference type="InterPro" id="IPR007484">
    <property type="entry name" value="Peptidase_M28"/>
</dbReference>
<dbReference type="Gene3D" id="3.40.630.10">
    <property type="entry name" value="Zn peptidases"/>
    <property type="match status" value="1"/>
</dbReference>
<dbReference type="CDD" id="cd02133">
    <property type="entry name" value="PA_C5a_like"/>
    <property type="match status" value="1"/>
</dbReference>
<dbReference type="Gene3D" id="3.50.30.30">
    <property type="match status" value="1"/>
</dbReference>
<dbReference type="InterPro" id="IPR045175">
    <property type="entry name" value="M28_fam"/>
</dbReference>
<dbReference type="SUPFAM" id="SSF53187">
    <property type="entry name" value="Zn-dependent exopeptidases"/>
    <property type="match status" value="1"/>
</dbReference>
<dbReference type="PANTHER" id="PTHR12147:SF26">
    <property type="entry name" value="PEPTIDASE M28 DOMAIN-CONTAINING PROTEIN"/>
    <property type="match status" value="1"/>
</dbReference>
<organism evidence="4 5">
    <name type="scientific">Siminovitchia thermophila</name>
    <dbReference type="NCBI Taxonomy" id="1245522"/>
    <lineage>
        <taxon>Bacteria</taxon>
        <taxon>Bacillati</taxon>
        <taxon>Bacillota</taxon>
        <taxon>Bacilli</taxon>
        <taxon>Bacillales</taxon>
        <taxon>Bacillaceae</taxon>
        <taxon>Siminovitchia</taxon>
    </lineage>
</organism>
<dbReference type="Pfam" id="PF22888">
    <property type="entry name" value="FIMAH"/>
    <property type="match status" value="1"/>
</dbReference>
<name>A0ABS2R5K9_9BACI</name>
<accession>A0ABS2R5K9</accession>
<keyword evidence="4" id="KW-0031">Aminopeptidase</keyword>
<evidence type="ECO:0000259" key="1">
    <source>
        <dbReference type="Pfam" id="PF02225"/>
    </source>
</evidence>
<evidence type="ECO:0000313" key="5">
    <source>
        <dbReference type="Proteomes" id="UP000823485"/>
    </source>
</evidence>
<dbReference type="PANTHER" id="PTHR12147">
    <property type="entry name" value="METALLOPEPTIDASE M28 FAMILY MEMBER"/>
    <property type="match status" value="1"/>
</dbReference>
<feature type="domain" description="FIMAH" evidence="3">
    <location>
        <begin position="49"/>
        <end position="129"/>
    </location>
</feature>
<dbReference type="InterPro" id="IPR003137">
    <property type="entry name" value="PA_domain"/>
</dbReference>
<reference evidence="4 5" key="1">
    <citation type="submission" date="2021-01" db="EMBL/GenBank/DDBJ databases">
        <title>Genomic Encyclopedia of Type Strains, Phase IV (KMG-IV): sequencing the most valuable type-strain genomes for metagenomic binning, comparative biology and taxonomic classification.</title>
        <authorList>
            <person name="Goeker M."/>
        </authorList>
    </citation>
    <scope>NUCLEOTIDE SEQUENCE [LARGE SCALE GENOMIC DNA]</scope>
    <source>
        <strain evidence="4 5">DSM 105453</strain>
    </source>
</reference>
<keyword evidence="4" id="KW-0378">Hydrolase</keyword>
<evidence type="ECO:0000313" key="4">
    <source>
        <dbReference type="EMBL" id="MBM7714902.1"/>
    </source>
</evidence>
<comment type="caution">
    <text evidence="4">The sequence shown here is derived from an EMBL/GenBank/DDBJ whole genome shotgun (WGS) entry which is preliminary data.</text>
</comment>
<dbReference type="InterPro" id="IPR054470">
    <property type="entry name" value="FIMAH_dom"/>
</dbReference>
<evidence type="ECO:0000259" key="3">
    <source>
        <dbReference type="Pfam" id="PF22888"/>
    </source>
</evidence>
<dbReference type="EMBL" id="JAFBFH010000010">
    <property type="protein sequence ID" value="MBM7714902.1"/>
    <property type="molecule type" value="Genomic_DNA"/>
</dbReference>
<dbReference type="SUPFAM" id="SSF52025">
    <property type="entry name" value="PA domain"/>
    <property type="match status" value="1"/>
</dbReference>
<keyword evidence="4" id="KW-0645">Protease</keyword>
<sequence>MKSGRFGRSISLFIIFFLLMGFSPKNSAFQTMNLIDSPVATQDKDDISIANMKALMEIFQKDGEFSTPETYRALSTHMTAVGHYEERKLYKKAIKHMESFHILLHKHHENKHISNHAANILKEYADALIKKWEAVFDSERVMDHIRELSAGIGPRVAGTEEEKKAAEYLKKQFQSFGYDVSIQEFPINNRVERTLRILTDKNKELPVGAASGSAKTDEHGITAELYYANHGLSGDFSDEAKGKIALVRRGENTFWEKVRNATNAQAAGVIIYDHEESLAPLRPTLNNNSTIPVVGVTKVDGESLREQLSKGSAKANLIIRTHTNQTSQNVVAVKKPSDVTNPEIVYVTAHYDSVPYSPGANDDGSGTAAIVEMARMMKDLPTDKELRFIAFGAEEIGLVGSHYYVDHLPKEDLDRSAIHFQMEMMGAKYEPASYLAFNTVDGEPNIAWDYMNAAFDKWGKDKEKLILFQRGLSDHVPFHNAGITAVCFNMGTANGGLEPEYHTSYDTIENISPERLQFAGDMISTAILDYVADHHPQQTHLKDAS</sequence>
<feature type="domain" description="PA" evidence="1">
    <location>
        <begin position="222"/>
        <end position="304"/>
    </location>
</feature>
<dbReference type="InterPro" id="IPR046450">
    <property type="entry name" value="PA_dom_sf"/>
</dbReference>
<evidence type="ECO:0000259" key="2">
    <source>
        <dbReference type="Pfam" id="PF04389"/>
    </source>
</evidence>